<dbReference type="InterPro" id="IPR004152">
    <property type="entry name" value="GAT_dom"/>
</dbReference>
<dbReference type="PANTHER" id="PTHR45898:SF14">
    <property type="entry name" value="TOM1-LIKE PROTEIN 4"/>
    <property type="match status" value="1"/>
</dbReference>
<dbReference type="AlphaFoldDB" id="A0A218VV27"/>
<evidence type="ECO:0000256" key="5">
    <source>
        <dbReference type="ARBA" id="ARBA00023136"/>
    </source>
</evidence>
<feature type="region of interest" description="Disordered" evidence="6">
    <location>
        <begin position="270"/>
        <end position="342"/>
    </location>
</feature>
<dbReference type="CDD" id="cd03561">
    <property type="entry name" value="VHS"/>
    <property type="match status" value="1"/>
</dbReference>
<reference evidence="10 12" key="3">
    <citation type="submission" date="2017-11" db="EMBL/GenBank/DDBJ databases">
        <title>De-novo sequencing of pomegranate (Punica granatum L.) genome.</title>
        <authorList>
            <person name="Akparov Z."/>
            <person name="Amiraslanov A."/>
            <person name="Hajiyeva S."/>
            <person name="Abbasov M."/>
            <person name="Kaur K."/>
            <person name="Hamwieh A."/>
            <person name="Solovyev V."/>
            <person name="Salamov A."/>
            <person name="Braich B."/>
            <person name="Kosarev P."/>
            <person name="Mahmoud A."/>
            <person name="Hajiyev E."/>
            <person name="Babayeva S."/>
            <person name="Izzatullayeva V."/>
            <person name="Mammadov A."/>
            <person name="Mammadov A."/>
            <person name="Sharifova S."/>
            <person name="Ojaghi J."/>
            <person name="Eynullazada K."/>
            <person name="Bayramov B."/>
            <person name="Abdulazimova A."/>
            <person name="Shahmuradov I."/>
        </authorList>
    </citation>
    <scope>NUCLEOTIDE SEQUENCE [LARGE SCALE GENOMIC DNA]</scope>
    <source>
        <strain evidence="10">AG2017</strain>
        <strain evidence="12">cv. AG2017</strain>
        <tissue evidence="10">Leaf</tissue>
    </source>
</reference>
<comment type="subcellular location">
    <subcellularLocation>
        <location evidence="1">Membrane</location>
        <topology evidence="1">Peripheral membrane protein</topology>
    </subcellularLocation>
</comment>
<keyword evidence="5" id="KW-0472">Membrane</keyword>
<gene>
    <name evidence="9" type="ORF">CDL15_Pgr024767</name>
    <name evidence="10" type="ORF">CRG98_029059</name>
</gene>
<dbReference type="EMBL" id="PGOL01002103">
    <property type="protein sequence ID" value="PKI50553.1"/>
    <property type="molecule type" value="Genomic_DNA"/>
</dbReference>
<dbReference type="InterPro" id="IPR044836">
    <property type="entry name" value="TOL_plant"/>
</dbReference>
<evidence type="ECO:0000313" key="12">
    <source>
        <dbReference type="Proteomes" id="UP000233551"/>
    </source>
</evidence>
<reference evidence="11" key="1">
    <citation type="journal article" date="2017" name="Plant J.">
        <title>The pomegranate (Punica granatum L.) genome and the genomics of punicalagin biosynthesis.</title>
        <authorList>
            <person name="Qin G."/>
            <person name="Xu C."/>
            <person name="Ming R."/>
            <person name="Tang H."/>
            <person name="Guyot R."/>
            <person name="Kramer E.M."/>
            <person name="Hu Y."/>
            <person name="Yi X."/>
            <person name="Qi Y."/>
            <person name="Xu X."/>
            <person name="Gao Z."/>
            <person name="Pan H."/>
            <person name="Jian J."/>
            <person name="Tian Y."/>
            <person name="Yue Z."/>
            <person name="Xu Y."/>
        </authorList>
    </citation>
    <scope>NUCLEOTIDE SEQUENCE [LARGE SCALE GENOMIC DNA]</scope>
    <source>
        <strain evidence="11">cv. Dabenzi</strain>
    </source>
</reference>
<dbReference type="PANTHER" id="PTHR45898">
    <property type="entry name" value="TOM1-LIKE PROTEIN"/>
    <property type="match status" value="1"/>
</dbReference>
<dbReference type="SMART" id="SM00288">
    <property type="entry name" value="VHS"/>
    <property type="match status" value="1"/>
</dbReference>
<dbReference type="EMBL" id="MTKT01005852">
    <property type="protein sequence ID" value="OWM63930.1"/>
    <property type="molecule type" value="Genomic_DNA"/>
</dbReference>
<feature type="domain" description="GAT" evidence="8">
    <location>
        <begin position="179"/>
        <end position="267"/>
    </location>
</feature>
<evidence type="ECO:0000259" key="8">
    <source>
        <dbReference type="PROSITE" id="PS50909"/>
    </source>
</evidence>
<dbReference type="Pfam" id="PF03127">
    <property type="entry name" value="GAT"/>
    <property type="match status" value="1"/>
</dbReference>
<evidence type="ECO:0000259" key="7">
    <source>
        <dbReference type="PROSITE" id="PS50179"/>
    </source>
</evidence>
<dbReference type="Proteomes" id="UP000233551">
    <property type="component" value="Unassembled WGS sequence"/>
</dbReference>
<comment type="caution">
    <text evidence="9">The sequence shown here is derived from an EMBL/GenBank/DDBJ whole genome shotgun (WGS) entry which is preliminary data.</text>
</comment>
<evidence type="ECO:0000256" key="1">
    <source>
        <dbReference type="ARBA" id="ARBA00004170"/>
    </source>
</evidence>
<dbReference type="Gene3D" id="1.20.58.160">
    <property type="match status" value="1"/>
</dbReference>
<sequence>MASHAVSCAERATSDLLISPDWAINMELCDIISMDPGQTKDVMQVLKKQLGSRNPEVQLLALVVLETLSKNCGDSVFQQMIACDVLNETVKVVKKKPDLRVREKILTLIDVWQEACGGLGGKYPQYFAAYNDLRASGVDFPPREENSVSFFTSPPTQPTVSHSSTFQNPTSLQARLDSDASGLSMTELQNASGIADVLLEMLRALDPKTPEGLKQELIVDLVNQCKSYQSRIMDLVNNTVDEPLLCQGLTLNDNLQRAISLHDDIAKGTYSEEPAKTPANPLVNIHRENDDEDEDDDFAQLTRRSTRDNGQKQPVTAAKAEPPRMVRPFLPPPPPSKNPIIKHTDMIDYLSGDSYKLEGSSGPNLSSSTTFSPSSNPAPPSSKNSELPGDLMDPPVFDEPSAVDNNPREELLGQQVASSAGNHPHLNVQSGSTSSYDSLLDQTQNLSLKPSVPAKQEKLEENALFGDLLDITKVKLKPDRK</sequence>
<keyword evidence="12" id="KW-1185">Reference proteome</keyword>
<dbReference type="Proteomes" id="UP000197138">
    <property type="component" value="Unassembled WGS sequence"/>
</dbReference>
<evidence type="ECO:0000313" key="11">
    <source>
        <dbReference type="Proteomes" id="UP000197138"/>
    </source>
</evidence>
<evidence type="ECO:0000256" key="3">
    <source>
        <dbReference type="ARBA" id="ARBA00022448"/>
    </source>
</evidence>
<dbReference type="GO" id="GO:0016020">
    <property type="term" value="C:membrane"/>
    <property type="evidence" value="ECO:0007669"/>
    <property type="project" value="UniProtKB-SubCell"/>
</dbReference>
<reference evidence="9" key="2">
    <citation type="submission" date="2017-06" db="EMBL/GenBank/DDBJ databases">
        <title>The pomegranate genome and the genomics of punicalagin biosynthesis.</title>
        <authorList>
            <person name="Xu C."/>
        </authorList>
    </citation>
    <scope>NUCLEOTIDE SEQUENCE [LARGE SCALE GENOMIC DNA]</scope>
    <source>
        <tissue evidence="9">Fresh leaf</tissue>
    </source>
</reference>
<dbReference type="Pfam" id="PF00790">
    <property type="entry name" value="VHS"/>
    <property type="match status" value="1"/>
</dbReference>
<dbReference type="OrthoDB" id="2018246at2759"/>
<keyword evidence="4" id="KW-0653">Protein transport</keyword>
<evidence type="ECO:0000313" key="10">
    <source>
        <dbReference type="EMBL" id="PKI50553.1"/>
    </source>
</evidence>
<dbReference type="GeneID" id="116188490"/>
<organism evidence="9 11">
    <name type="scientific">Punica granatum</name>
    <name type="common">Pomegranate</name>
    <dbReference type="NCBI Taxonomy" id="22663"/>
    <lineage>
        <taxon>Eukaryota</taxon>
        <taxon>Viridiplantae</taxon>
        <taxon>Streptophyta</taxon>
        <taxon>Embryophyta</taxon>
        <taxon>Tracheophyta</taxon>
        <taxon>Spermatophyta</taxon>
        <taxon>Magnoliopsida</taxon>
        <taxon>eudicotyledons</taxon>
        <taxon>Gunneridae</taxon>
        <taxon>Pentapetalae</taxon>
        <taxon>rosids</taxon>
        <taxon>malvids</taxon>
        <taxon>Myrtales</taxon>
        <taxon>Lythraceae</taxon>
        <taxon>Punica</taxon>
    </lineage>
</organism>
<dbReference type="CDD" id="cd14231">
    <property type="entry name" value="GAT_GGA-like_plant"/>
    <property type="match status" value="1"/>
</dbReference>
<dbReference type="SUPFAM" id="SSF48464">
    <property type="entry name" value="ENTH/VHS domain"/>
    <property type="match status" value="1"/>
</dbReference>
<keyword evidence="3" id="KW-0813">Transport</keyword>
<dbReference type="PROSITE" id="PS50179">
    <property type="entry name" value="VHS"/>
    <property type="match status" value="1"/>
</dbReference>
<protein>
    <submittedName>
        <fullName evidence="9">Uncharacterized protein</fullName>
    </submittedName>
</protein>
<evidence type="ECO:0000256" key="6">
    <source>
        <dbReference type="SAM" id="MobiDB-lite"/>
    </source>
</evidence>
<dbReference type="GO" id="GO:0035091">
    <property type="term" value="F:phosphatidylinositol binding"/>
    <property type="evidence" value="ECO:0007669"/>
    <property type="project" value="InterPro"/>
</dbReference>
<dbReference type="PROSITE" id="PS50909">
    <property type="entry name" value="GAT"/>
    <property type="match status" value="1"/>
</dbReference>
<feature type="region of interest" description="Disordered" evidence="6">
    <location>
        <begin position="354"/>
        <end position="444"/>
    </location>
</feature>
<name>A0A218VV27_PUNGR</name>
<dbReference type="Gene3D" id="1.25.40.90">
    <property type="match status" value="1"/>
</dbReference>
<proteinExistence type="inferred from homology"/>
<evidence type="ECO:0000313" key="9">
    <source>
        <dbReference type="EMBL" id="OWM63930.1"/>
    </source>
</evidence>
<dbReference type="InterPro" id="IPR002014">
    <property type="entry name" value="VHS_dom"/>
</dbReference>
<dbReference type="SUPFAM" id="SSF89009">
    <property type="entry name" value="GAT-like domain"/>
    <property type="match status" value="1"/>
</dbReference>
<dbReference type="GO" id="GO:0005737">
    <property type="term" value="C:cytoplasm"/>
    <property type="evidence" value="ECO:0007669"/>
    <property type="project" value="UniProtKB-ARBA"/>
</dbReference>
<dbReference type="STRING" id="22663.A0A218VV27"/>
<evidence type="ECO:0000256" key="4">
    <source>
        <dbReference type="ARBA" id="ARBA00022927"/>
    </source>
</evidence>
<feature type="domain" description="VHS" evidence="7">
    <location>
        <begin position="12"/>
        <end position="141"/>
    </location>
</feature>
<feature type="compositionally biased region" description="Polar residues" evidence="6">
    <location>
        <begin position="415"/>
        <end position="444"/>
    </location>
</feature>
<dbReference type="GO" id="GO:0043328">
    <property type="term" value="P:protein transport to vacuole involved in ubiquitin-dependent protein catabolic process via the multivesicular body sorting pathway"/>
    <property type="evidence" value="ECO:0007669"/>
    <property type="project" value="InterPro"/>
</dbReference>
<dbReference type="InterPro" id="IPR038425">
    <property type="entry name" value="GAT_sf"/>
</dbReference>
<comment type="similarity">
    <text evidence="2">Belongs to the TOM1 family.</text>
</comment>
<feature type="compositionally biased region" description="Low complexity" evidence="6">
    <location>
        <begin position="363"/>
        <end position="385"/>
    </location>
</feature>
<dbReference type="GO" id="GO:0043130">
    <property type="term" value="F:ubiquitin binding"/>
    <property type="evidence" value="ECO:0007669"/>
    <property type="project" value="InterPro"/>
</dbReference>
<accession>A0A218VV27</accession>
<dbReference type="InterPro" id="IPR008942">
    <property type="entry name" value="ENTH_VHS"/>
</dbReference>
<evidence type="ECO:0000256" key="2">
    <source>
        <dbReference type="ARBA" id="ARBA00007708"/>
    </source>
</evidence>